<accession>A0A559J3U1</accession>
<reference evidence="2 3" key="1">
    <citation type="submission" date="2019-07" db="EMBL/GenBank/DDBJ databases">
        <authorList>
            <person name="Kim J."/>
        </authorList>
    </citation>
    <scope>NUCLEOTIDE SEQUENCE [LARGE SCALE GENOMIC DNA]</scope>
    <source>
        <strain evidence="2 3">N4</strain>
    </source>
</reference>
<organism evidence="2 3">
    <name type="scientific">Paenibacillus agilis</name>
    <dbReference type="NCBI Taxonomy" id="3020863"/>
    <lineage>
        <taxon>Bacteria</taxon>
        <taxon>Bacillati</taxon>
        <taxon>Bacillota</taxon>
        <taxon>Bacilli</taxon>
        <taxon>Bacillales</taxon>
        <taxon>Paenibacillaceae</taxon>
        <taxon>Paenibacillus</taxon>
    </lineage>
</organism>
<gene>
    <name evidence="2" type="ORF">FPZ44_03445</name>
</gene>
<dbReference type="Pfam" id="PF16158">
    <property type="entry name" value="N_BRCA1_IG"/>
    <property type="match status" value="1"/>
</dbReference>
<name>A0A559J3U1_9BACL</name>
<dbReference type="Gene3D" id="2.60.120.260">
    <property type="entry name" value="Galactose-binding domain-like"/>
    <property type="match status" value="1"/>
</dbReference>
<dbReference type="AlphaFoldDB" id="A0A559J3U1"/>
<comment type="caution">
    <text evidence="2">The sequence shown here is derived from an EMBL/GenBank/DDBJ whole genome shotgun (WGS) entry which is preliminary data.</text>
</comment>
<sequence length="405" mass="46310">MYLGYWVYHYSFENSKNIAVDLIFDDGTSLRDSGAKDQHGNSVHPAYRNMPLNQWHWVEVNLDAFQGKTIKKVLIAYDDRDHSMKGQFRGYIDDLYIGPKQKLDAEIVSYDFPKTMYVGEEYEAKVTVRNVGSTSWSEQKQVRLGAVDDQDPFAVGRHPISDGQEVGYASERTFVFRLKAPDIPGTYTTDWRMVQDGVTWFGESLKQVILVKKKEIIKRESQYSYFYNANNLLTHFVTPKVKREYRYDQSGNVVSVSTSRNLVANHGFEYDDLWHFSPHMKLVTSTPFEGKRSIKFESNTDVHGTATESYIIPVIPSQKYVLKGHLFNQLQQGNLYVDVLEKDIHNEVVVDGGGIEALEKGKWVTGSHTFVTNKNTLFINVRVVVDGNAKGVGYADNLQLERVDK</sequence>
<dbReference type="OrthoDB" id="3799094at2"/>
<keyword evidence="3" id="KW-1185">Reference proteome</keyword>
<dbReference type="Proteomes" id="UP000318102">
    <property type="component" value="Unassembled WGS sequence"/>
</dbReference>
<feature type="domain" description="Nbr1 FW" evidence="1">
    <location>
        <begin position="115"/>
        <end position="209"/>
    </location>
</feature>
<dbReference type="Gene3D" id="2.60.40.10">
    <property type="entry name" value="Immunoglobulins"/>
    <property type="match status" value="1"/>
</dbReference>
<evidence type="ECO:0000313" key="3">
    <source>
        <dbReference type="Proteomes" id="UP000318102"/>
    </source>
</evidence>
<protein>
    <recommendedName>
        <fullName evidence="1">Nbr1 FW domain-containing protein</fullName>
    </recommendedName>
</protein>
<dbReference type="InterPro" id="IPR032350">
    <property type="entry name" value="Nbr1_FW"/>
</dbReference>
<dbReference type="EMBL" id="VNJK01000001">
    <property type="protein sequence ID" value="TVX94558.1"/>
    <property type="molecule type" value="Genomic_DNA"/>
</dbReference>
<proteinExistence type="predicted"/>
<dbReference type="InterPro" id="IPR013783">
    <property type="entry name" value="Ig-like_fold"/>
</dbReference>
<evidence type="ECO:0000259" key="1">
    <source>
        <dbReference type="Pfam" id="PF16158"/>
    </source>
</evidence>
<evidence type="ECO:0000313" key="2">
    <source>
        <dbReference type="EMBL" id="TVX94558.1"/>
    </source>
</evidence>